<dbReference type="PROSITE" id="PS01156">
    <property type="entry name" value="TONB_DEPENDENT_REC_2"/>
    <property type="match status" value="1"/>
</dbReference>
<dbReference type="Gene3D" id="2.170.130.10">
    <property type="entry name" value="TonB-dependent receptor, plug domain"/>
    <property type="match status" value="1"/>
</dbReference>
<dbReference type="InterPro" id="IPR010917">
    <property type="entry name" value="TonB_rcpt_CS"/>
</dbReference>
<comment type="caution">
    <text evidence="11">The sequence shown here is derived from an EMBL/GenBank/DDBJ whole genome shotgun (WGS) entry which is preliminary data.</text>
</comment>
<evidence type="ECO:0000313" key="12">
    <source>
        <dbReference type="Proteomes" id="UP000218151"/>
    </source>
</evidence>
<dbReference type="OrthoDB" id="7051241at2"/>
<gene>
    <name evidence="11" type="ORF">CKY28_05475</name>
</gene>
<evidence type="ECO:0000256" key="8">
    <source>
        <dbReference type="SAM" id="SignalP"/>
    </source>
</evidence>
<keyword evidence="2 8" id="KW-0732">Signal</keyword>
<dbReference type="EMBL" id="NSLI01000002">
    <property type="protein sequence ID" value="PAX08809.1"/>
    <property type="molecule type" value="Genomic_DNA"/>
</dbReference>
<dbReference type="Gene3D" id="2.40.170.20">
    <property type="entry name" value="TonB-dependent receptor, beta-barrel domain"/>
    <property type="match status" value="1"/>
</dbReference>
<evidence type="ECO:0000256" key="3">
    <source>
        <dbReference type="ARBA" id="ARBA00023077"/>
    </source>
</evidence>
<evidence type="ECO:0000259" key="9">
    <source>
        <dbReference type="Pfam" id="PF00593"/>
    </source>
</evidence>
<evidence type="ECO:0008006" key="13">
    <source>
        <dbReference type="Google" id="ProtNLM"/>
    </source>
</evidence>
<evidence type="ECO:0000256" key="2">
    <source>
        <dbReference type="ARBA" id="ARBA00022729"/>
    </source>
</evidence>
<feature type="signal peptide" evidence="8">
    <location>
        <begin position="1"/>
        <end position="24"/>
    </location>
</feature>
<organism evidence="11 12">
    <name type="scientific">Sphingomonas lenta</name>
    <dbReference type="NCBI Taxonomy" id="1141887"/>
    <lineage>
        <taxon>Bacteria</taxon>
        <taxon>Pseudomonadati</taxon>
        <taxon>Pseudomonadota</taxon>
        <taxon>Alphaproteobacteria</taxon>
        <taxon>Sphingomonadales</taxon>
        <taxon>Sphingomonadaceae</taxon>
        <taxon>Sphingomonas</taxon>
    </lineage>
</organism>
<dbReference type="PANTHER" id="PTHR47234">
    <property type="match status" value="1"/>
</dbReference>
<sequence length="1309" mass="138929">MNVNRLLGATALAGSLFVAPTVWAQAAPNVPNPTRSTEVTQETTEAEEAAQESADGEERAGNEVIVTGSRIPRPETSGVLPGVQVDSVQIQTRGFTNALEVVNDIPLVGPGASPLTGNNGGQAASLGAGFIDLLDLGTSRTLVLVNNRRFVSGNAASLFVADNATGSQVDVNGIPTSLIERVDVLTVGGAAAYGSDAIAGVVNYILRDDFDGFEVGTLSGLSDRGDAAQYQLRALAGRNFADGRGNVTVSAEYSRNDGVQADAREFRLRRASTLANAFQGGIRNNAFAAGIIDVQGQNNGAFLRNTDDLQPGTVLGENLINQSLSFNGTILNTLAGPPAYYTPLTQTVGGVTRTSNFIALRNGLGATQGQTVPATTPTGAATTVGLTNQFFFNTSAQLVQGTPGATLIAGNGLNGRATPATGLPITTFAPTTLPTGVTPAQVFTQFGVTPPAGATDAQLSTLAINVLQANRPTAREFFAANPNVNANAFIGTFFPGVPRIANTDTTPVTVRSSQTGGTVQVPLNQVLPFVAVPLEFTPEGNIRTYTAATLTPTTPGTFAQSPGSNGGFSRSIENIVLRTQQDRFITNFIGKFDLTDEVTFFTENQYSNTRNVSLRNSPSQNFVSTGAENAALVLTLDNPFLDANDRAVLASVGITPQRNGGTFALTRQNQDIFGDNPVRNTSEVYRLVGGARSNFELLGQRWNAEVSATYGRAKQKTRTTQIGDLEYQLALDAVDQGVATTGVANGNIVCRSQLFPQQYLGRTPIGTVANLTRRPGADGLPTEVVFTPVITQDLIDRCRPLNPFGFNQMSEESKRYVRQDNLFTNIGEQLFLQATVGGGLFDLPGGVVQVAAFGEYRKEKLDFRTDELNQLGRGRAAPSAQTQGQIEIYEVGGEARIPIFGDGFGLGDLEFNPSVRISKQDGRAASFRNLAGQVVTPRSEGDPATIYSLAGSFRPVPDITIRGNYTKSIRQPSVVELFLGGQPAFAAPTDPCGPTQIGTGTSAATRRANCVADVISRGLASTPEQANAFLQNFVPNPASLPGSFAGAPGLKPERGTSWTAGAILAPRFVPGLSLSADYINLDLKDIIQPTSLVQALRFCYDSPTFPDSSGQTGANACTFFNRQADFQVAPGFASGFINLAATKLRAINMSGRYSFEIPGELGQLTLRGNAYHLISFEESASGNFSDTLESAGTFNRPRWEAQASGRYEKGAFYSQLTWNWQDRTRLFVGSGLTFGGGTPATAEDFPNIYFPSVSRFDLAVGANLNDNFRLQLTVINLTDENFAGENGLFQGAFIDQIGRRFQVATNIRF</sequence>
<dbReference type="Pfam" id="PF07715">
    <property type="entry name" value="Plug"/>
    <property type="match status" value="1"/>
</dbReference>
<comment type="similarity">
    <text evidence="6">Belongs to the TonB-dependent receptor family.</text>
</comment>
<feature type="region of interest" description="Disordered" evidence="7">
    <location>
        <begin position="27"/>
        <end position="61"/>
    </location>
</feature>
<dbReference type="SUPFAM" id="SSF56935">
    <property type="entry name" value="Porins"/>
    <property type="match status" value="2"/>
</dbReference>
<feature type="domain" description="TonB-dependent receptor-like beta-barrel" evidence="9">
    <location>
        <begin position="813"/>
        <end position="1277"/>
    </location>
</feature>
<reference evidence="12" key="1">
    <citation type="submission" date="2017-09" db="EMBL/GenBank/DDBJ databases">
        <authorList>
            <person name="Feng G."/>
            <person name="Zhu H."/>
        </authorList>
    </citation>
    <scope>NUCLEOTIDE SEQUENCE [LARGE SCALE GENOMIC DNA]</scope>
    <source>
        <strain evidence="12">1PNM-20</strain>
    </source>
</reference>
<name>A0A2A2SHV3_9SPHN</name>
<keyword evidence="5" id="KW-0998">Cell outer membrane</keyword>
<evidence type="ECO:0000256" key="7">
    <source>
        <dbReference type="SAM" id="MobiDB-lite"/>
    </source>
</evidence>
<evidence type="ECO:0000313" key="11">
    <source>
        <dbReference type="EMBL" id="PAX08809.1"/>
    </source>
</evidence>
<feature type="domain" description="TonB-dependent receptor plug" evidence="10">
    <location>
        <begin position="85"/>
        <end position="201"/>
    </location>
</feature>
<dbReference type="InterPro" id="IPR012910">
    <property type="entry name" value="Plug_dom"/>
</dbReference>
<keyword evidence="3 6" id="KW-0798">TonB box</keyword>
<dbReference type="PANTHER" id="PTHR47234:SF2">
    <property type="entry name" value="TONB-DEPENDENT RECEPTOR"/>
    <property type="match status" value="1"/>
</dbReference>
<proteinExistence type="inferred from homology"/>
<dbReference type="Proteomes" id="UP000218151">
    <property type="component" value="Unassembled WGS sequence"/>
</dbReference>
<accession>A0A2A2SHV3</accession>
<dbReference type="GO" id="GO:0009279">
    <property type="term" value="C:cell outer membrane"/>
    <property type="evidence" value="ECO:0007669"/>
    <property type="project" value="UniProtKB-SubCell"/>
</dbReference>
<dbReference type="InterPro" id="IPR000531">
    <property type="entry name" value="Beta-barrel_TonB"/>
</dbReference>
<dbReference type="InterPro" id="IPR036942">
    <property type="entry name" value="Beta-barrel_TonB_sf"/>
</dbReference>
<evidence type="ECO:0000256" key="5">
    <source>
        <dbReference type="ARBA" id="ARBA00023237"/>
    </source>
</evidence>
<keyword evidence="4 6" id="KW-0472">Membrane</keyword>
<evidence type="ECO:0000256" key="4">
    <source>
        <dbReference type="ARBA" id="ARBA00023136"/>
    </source>
</evidence>
<dbReference type="RefSeq" id="WP_095997320.1">
    <property type="nucleotide sequence ID" value="NZ_NSLI01000002.1"/>
</dbReference>
<evidence type="ECO:0000256" key="6">
    <source>
        <dbReference type="RuleBase" id="RU003357"/>
    </source>
</evidence>
<feature type="chain" id="PRO_5012268635" description="TonB-dependent receptor" evidence="8">
    <location>
        <begin position="25"/>
        <end position="1309"/>
    </location>
</feature>
<dbReference type="InterPro" id="IPR037066">
    <property type="entry name" value="Plug_dom_sf"/>
</dbReference>
<protein>
    <recommendedName>
        <fullName evidence="13">TonB-dependent receptor</fullName>
    </recommendedName>
</protein>
<keyword evidence="12" id="KW-1185">Reference proteome</keyword>
<dbReference type="Pfam" id="PF00593">
    <property type="entry name" value="TonB_dep_Rec_b-barrel"/>
    <property type="match status" value="1"/>
</dbReference>
<comment type="subcellular location">
    <subcellularLocation>
        <location evidence="1 6">Cell outer membrane</location>
    </subcellularLocation>
</comment>
<evidence type="ECO:0000259" key="10">
    <source>
        <dbReference type="Pfam" id="PF07715"/>
    </source>
</evidence>
<evidence type="ECO:0000256" key="1">
    <source>
        <dbReference type="ARBA" id="ARBA00004442"/>
    </source>
</evidence>